<dbReference type="PANTHER" id="PTHR46594:SF4">
    <property type="entry name" value="P-TYPE CATION-TRANSPORTING ATPASE"/>
    <property type="match status" value="1"/>
</dbReference>
<evidence type="ECO:0000313" key="3">
    <source>
        <dbReference type="EMBL" id="QOV92255.1"/>
    </source>
</evidence>
<dbReference type="InterPro" id="IPR006121">
    <property type="entry name" value="HMA_dom"/>
</dbReference>
<dbReference type="KEGG" id="hbs:IPV69_13220"/>
<dbReference type="PANTHER" id="PTHR46594">
    <property type="entry name" value="P-TYPE CATION-TRANSPORTING ATPASE"/>
    <property type="match status" value="1"/>
</dbReference>
<dbReference type="InterPro" id="IPR001802">
    <property type="entry name" value="MerP/CopZ"/>
</dbReference>
<feature type="domain" description="HMA" evidence="2">
    <location>
        <begin position="9"/>
        <end position="75"/>
    </location>
</feature>
<dbReference type="Pfam" id="PF00403">
    <property type="entry name" value="HMA"/>
    <property type="match status" value="1"/>
</dbReference>
<reference evidence="3 4" key="1">
    <citation type="submission" date="2020-10" db="EMBL/GenBank/DDBJ databases">
        <title>Wide distribution of Phycisphaera-like planctomycetes from WD2101 soil group in peatlands and genome analysis of the first cultivated representative.</title>
        <authorList>
            <person name="Dedysh S.N."/>
            <person name="Beletsky A.V."/>
            <person name="Ivanova A."/>
            <person name="Kulichevskaya I.S."/>
            <person name="Suzina N.E."/>
            <person name="Philippov D.A."/>
            <person name="Rakitin A.L."/>
            <person name="Mardanov A.V."/>
            <person name="Ravin N.V."/>
        </authorList>
    </citation>
    <scope>NUCLEOTIDE SEQUENCE [LARGE SCALE GENOMIC DNA]</scope>
    <source>
        <strain evidence="3 4">M1803</strain>
    </source>
</reference>
<dbReference type="RefSeq" id="WP_206295589.1">
    <property type="nucleotide sequence ID" value="NZ_CP063458.1"/>
</dbReference>
<keyword evidence="1" id="KW-0479">Metal-binding</keyword>
<proteinExistence type="predicted"/>
<name>A0A7M2X3J9_9BACT</name>
<dbReference type="AlphaFoldDB" id="A0A7M2X3J9"/>
<dbReference type="FunFam" id="3.30.70.100:FF:000001">
    <property type="entry name" value="ATPase copper transporting beta"/>
    <property type="match status" value="1"/>
</dbReference>
<keyword evidence="4" id="KW-1185">Reference proteome</keyword>
<dbReference type="SUPFAM" id="SSF55008">
    <property type="entry name" value="HMA, heavy metal-associated domain"/>
    <property type="match status" value="1"/>
</dbReference>
<dbReference type="CDD" id="cd00371">
    <property type="entry name" value="HMA"/>
    <property type="match status" value="1"/>
</dbReference>
<dbReference type="PRINTS" id="PR00946">
    <property type="entry name" value="HGSCAVENGER"/>
</dbReference>
<dbReference type="GO" id="GO:0046872">
    <property type="term" value="F:metal ion binding"/>
    <property type="evidence" value="ECO:0007669"/>
    <property type="project" value="UniProtKB-KW"/>
</dbReference>
<protein>
    <submittedName>
        <fullName evidence="3">Heavy-metal-associated domain-containing protein</fullName>
    </submittedName>
</protein>
<gene>
    <name evidence="3" type="ORF">IPV69_13220</name>
</gene>
<dbReference type="PROSITE" id="PS50846">
    <property type="entry name" value="HMA_2"/>
    <property type="match status" value="1"/>
</dbReference>
<evidence type="ECO:0000256" key="1">
    <source>
        <dbReference type="ARBA" id="ARBA00022723"/>
    </source>
</evidence>
<accession>A0A7M2X3J9</accession>
<dbReference type="Proteomes" id="UP000593765">
    <property type="component" value="Chromosome"/>
</dbReference>
<organism evidence="3 4">
    <name type="scientific">Humisphaera borealis</name>
    <dbReference type="NCBI Taxonomy" id="2807512"/>
    <lineage>
        <taxon>Bacteria</taxon>
        <taxon>Pseudomonadati</taxon>
        <taxon>Planctomycetota</taxon>
        <taxon>Phycisphaerae</taxon>
        <taxon>Tepidisphaerales</taxon>
        <taxon>Tepidisphaeraceae</taxon>
        <taxon>Humisphaera</taxon>
    </lineage>
</organism>
<evidence type="ECO:0000259" key="2">
    <source>
        <dbReference type="PROSITE" id="PS50846"/>
    </source>
</evidence>
<dbReference type="Gene3D" id="3.30.70.100">
    <property type="match status" value="1"/>
</dbReference>
<sequence>MSTDVSKDQLVLIAIQGMHCHKCEIAITKALSAIPGVFEVEVDFNSGQASVLFDASRVQVSHLVAAVNDTGYQTTGFTQREAV</sequence>
<dbReference type="InterPro" id="IPR036163">
    <property type="entry name" value="HMA_dom_sf"/>
</dbReference>
<evidence type="ECO:0000313" key="4">
    <source>
        <dbReference type="Proteomes" id="UP000593765"/>
    </source>
</evidence>
<dbReference type="EMBL" id="CP063458">
    <property type="protein sequence ID" value="QOV92255.1"/>
    <property type="molecule type" value="Genomic_DNA"/>
</dbReference>